<comment type="subcellular location">
    <subcellularLocation>
        <location evidence="2">Cell membrane</location>
        <topology evidence="2">Multi-pass membrane protein</topology>
    </subcellularLocation>
</comment>
<keyword evidence="6" id="KW-0050">Antiport</keyword>
<reference evidence="14 15" key="1">
    <citation type="submission" date="2023-10" db="EMBL/GenBank/DDBJ databases">
        <title>Niallia locisalis sp.nov. isolated from a salt pond sample.</title>
        <authorList>
            <person name="Li X.-J."/>
            <person name="Dong L."/>
        </authorList>
    </citation>
    <scope>NUCLEOTIDE SEQUENCE [LARGE SCALE GENOMIC DNA]</scope>
    <source>
        <strain evidence="14 15">DSM 29761</strain>
    </source>
</reference>
<feature type="transmembrane region" description="Helical" evidence="13">
    <location>
        <begin position="162"/>
        <end position="182"/>
    </location>
</feature>
<keyword evidence="7" id="KW-1003">Cell membrane</keyword>
<dbReference type="PIRSF" id="PIRSF006603">
    <property type="entry name" value="DinF"/>
    <property type="match status" value="1"/>
</dbReference>
<dbReference type="PANTHER" id="PTHR43298:SF2">
    <property type="entry name" value="FMN_FAD EXPORTER YEEO-RELATED"/>
    <property type="match status" value="1"/>
</dbReference>
<evidence type="ECO:0000256" key="5">
    <source>
        <dbReference type="ARBA" id="ARBA00022448"/>
    </source>
</evidence>
<accession>A0ABZ2CCU9</accession>
<evidence type="ECO:0000256" key="8">
    <source>
        <dbReference type="ARBA" id="ARBA00022692"/>
    </source>
</evidence>
<dbReference type="EMBL" id="CP137640">
    <property type="protein sequence ID" value="WVX78949.1"/>
    <property type="molecule type" value="Genomic_DNA"/>
</dbReference>
<evidence type="ECO:0000256" key="13">
    <source>
        <dbReference type="SAM" id="Phobius"/>
    </source>
</evidence>
<comment type="function">
    <text evidence="1">Multidrug efflux pump.</text>
</comment>
<keyword evidence="8 13" id="KW-0812">Transmembrane</keyword>
<evidence type="ECO:0000256" key="12">
    <source>
        <dbReference type="ARBA" id="ARBA00031636"/>
    </source>
</evidence>
<dbReference type="RefSeq" id="WP_338447883.1">
    <property type="nucleotide sequence ID" value="NZ_CP137640.1"/>
</dbReference>
<dbReference type="NCBIfam" id="TIGR00797">
    <property type="entry name" value="matE"/>
    <property type="match status" value="1"/>
</dbReference>
<comment type="similarity">
    <text evidence="3">Belongs to the multi antimicrobial extrusion (MATE) (TC 2.A.66.1) family.</text>
</comment>
<evidence type="ECO:0000256" key="7">
    <source>
        <dbReference type="ARBA" id="ARBA00022475"/>
    </source>
</evidence>
<evidence type="ECO:0000256" key="6">
    <source>
        <dbReference type="ARBA" id="ARBA00022449"/>
    </source>
</evidence>
<keyword evidence="15" id="KW-1185">Reference proteome</keyword>
<evidence type="ECO:0000256" key="11">
    <source>
        <dbReference type="ARBA" id="ARBA00023136"/>
    </source>
</evidence>
<sequence>MIKTNSKKEKLHYLFIILIPILITQIGMYSMNFFDTTMSGHYGSNDLAGVAIGASLWVPISTGLTGILISITPIVSQLIGARKEKDVSVTVIQGMYVAAIMAVCVIIIGSFLLEPILRRMNLDPHVERVAAEYLKALSIGIIPLFMYNAVRSFIDALGKTRVSMFITLSALPINVVFNYLLIFGKAGLPELGGVGTGYATTITYWALLLIAILIVHTQKPFSGYSIFRSSYKLKVKKIKEILKIGLPIGLSIFFETSIFSAVTLFMSEFDTITIASHQVAMNFASLLYMIPLSISMALTILVGFEVGAKRYHDARQYSLLGIGVAVTMACVCGIIILLFRTEVASLYSKDPKVIQLSVQFLLYALFFQLSDAIQAPIQGSLRGYKDVNTTFFMSLVSYWIIGLPLGILLARHTELGPYGYWIGLIAGLAVGALSLTGRLLYIQRNRKLSMSIRTN</sequence>
<organism evidence="14 15">
    <name type="scientific">Niallia oryzisoli</name>
    <dbReference type="NCBI Taxonomy" id="1737571"/>
    <lineage>
        <taxon>Bacteria</taxon>
        <taxon>Bacillati</taxon>
        <taxon>Bacillota</taxon>
        <taxon>Bacilli</taxon>
        <taxon>Bacillales</taxon>
        <taxon>Bacillaceae</taxon>
        <taxon>Niallia</taxon>
    </lineage>
</organism>
<gene>
    <name evidence="14" type="ORF">R4Z09_16715</name>
</gene>
<feature type="transmembrane region" description="Helical" evidence="13">
    <location>
        <begin position="319"/>
        <end position="341"/>
    </location>
</feature>
<keyword evidence="9 13" id="KW-1133">Transmembrane helix</keyword>
<evidence type="ECO:0000256" key="10">
    <source>
        <dbReference type="ARBA" id="ARBA00023065"/>
    </source>
</evidence>
<dbReference type="InterPro" id="IPR050222">
    <property type="entry name" value="MATE_MdtK"/>
</dbReference>
<evidence type="ECO:0000313" key="14">
    <source>
        <dbReference type="EMBL" id="WVX78949.1"/>
    </source>
</evidence>
<keyword evidence="5" id="KW-0813">Transport</keyword>
<evidence type="ECO:0000256" key="9">
    <source>
        <dbReference type="ARBA" id="ARBA00022989"/>
    </source>
</evidence>
<feature type="transmembrane region" description="Helical" evidence="13">
    <location>
        <begin position="391"/>
        <end position="412"/>
    </location>
</feature>
<evidence type="ECO:0000256" key="3">
    <source>
        <dbReference type="ARBA" id="ARBA00010199"/>
    </source>
</evidence>
<name>A0ABZ2CCU9_9BACI</name>
<feature type="transmembrane region" description="Helical" evidence="13">
    <location>
        <begin position="353"/>
        <end position="370"/>
    </location>
</feature>
<dbReference type="CDD" id="cd13131">
    <property type="entry name" value="MATE_NorM_like"/>
    <property type="match status" value="1"/>
</dbReference>
<feature type="transmembrane region" description="Helical" evidence="13">
    <location>
        <begin position="286"/>
        <end position="307"/>
    </location>
</feature>
<feature type="transmembrane region" description="Helical" evidence="13">
    <location>
        <begin position="202"/>
        <end position="221"/>
    </location>
</feature>
<dbReference type="Pfam" id="PF01554">
    <property type="entry name" value="MatE"/>
    <property type="match status" value="2"/>
</dbReference>
<evidence type="ECO:0000256" key="2">
    <source>
        <dbReference type="ARBA" id="ARBA00004651"/>
    </source>
</evidence>
<dbReference type="PANTHER" id="PTHR43298">
    <property type="entry name" value="MULTIDRUG RESISTANCE PROTEIN NORM-RELATED"/>
    <property type="match status" value="1"/>
</dbReference>
<keyword evidence="10" id="KW-0406">Ion transport</keyword>
<feature type="transmembrane region" description="Helical" evidence="13">
    <location>
        <begin position="12"/>
        <end position="31"/>
    </location>
</feature>
<dbReference type="InterPro" id="IPR048279">
    <property type="entry name" value="MdtK-like"/>
</dbReference>
<proteinExistence type="inferred from homology"/>
<feature type="transmembrane region" description="Helical" evidence="13">
    <location>
        <begin position="241"/>
        <end position="266"/>
    </location>
</feature>
<feature type="transmembrane region" description="Helical" evidence="13">
    <location>
        <begin position="133"/>
        <end position="150"/>
    </location>
</feature>
<feature type="transmembrane region" description="Helical" evidence="13">
    <location>
        <begin position="87"/>
        <end position="113"/>
    </location>
</feature>
<evidence type="ECO:0000313" key="15">
    <source>
        <dbReference type="Proteomes" id="UP001357223"/>
    </source>
</evidence>
<feature type="transmembrane region" description="Helical" evidence="13">
    <location>
        <begin position="51"/>
        <end position="75"/>
    </location>
</feature>
<dbReference type="Proteomes" id="UP001357223">
    <property type="component" value="Chromosome"/>
</dbReference>
<keyword evidence="11 13" id="KW-0472">Membrane</keyword>
<evidence type="ECO:0000256" key="1">
    <source>
        <dbReference type="ARBA" id="ARBA00003408"/>
    </source>
</evidence>
<feature type="transmembrane region" description="Helical" evidence="13">
    <location>
        <begin position="418"/>
        <end position="441"/>
    </location>
</feature>
<dbReference type="InterPro" id="IPR002528">
    <property type="entry name" value="MATE_fam"/>
</dbReference>
<evidence type="ECO:0000256" key="4">
    <source>
        <dbReference type="ARBA" id="ARBA00020268"/>
    </source>
</evidence>
<protein>
    <recommendedName>
        <fullName evidence="4">Probable multidrug resistance protein NorM</fullName>
    </recommendedName>
    <alternativeName>
        <fullName evidence="12">Multidrug-efflux transporter</fullName>
    </alternativeName>
</protein>